<organism evidence="1 2">
    <name type="scientific">Mycena sanguinolenta</name>
    <dbReference type="NCBI Taxonomy" id="230812"/>
    <lineage>
        <taxon>Eukaryota</taxon>
        <taxon>Fungi</taxon>
        <taxon>Dikarya</taxon>
        <taxon>Basidiomycota</taxon>
        <taxon>Agaricomycotina</taxon>
        <taxon>Agaricomycetes</taxon>
        <taxon>Agaricomycetidae</taxon>
        <taxon>Agaricales</taxon>
        <taxon>Marasmiineae</taxon>
        <taxon>Mycenaceae</taxon>
        <taxon>Mycena</taxon>
    </lineage>
</organism>
<accession>A0A8H7CH72</accession>
<reference evidence="1" key="1">
    <citation type="submission" date="2020-05" db="EMBL/GenBank/DDBJ databases">
        <title>Mycena genomes resolve the evolution of fungal bioluminescence.</title>
        <authorList>
            <person name="Tsai I.J."/>
        </authorList>
    </citation>
    <scope>NUCLEOTIDE SEQUENCE</scope>
    <source>
        <strain evidence="1">160909Yilan</strain>
    </source>
</reference>
<proteinExistence type="predicted"/>
<name>A0A8H7CH72_9AGAR</name>
<gene>
    <name evidence="1" type="ORF">MSAN_02279500</name>
</gene>
<evidence type="ECO:0000313" key="1">
    <source>
        <dbReference type="EMBL" id="KAF7337270.1"/>
    </source>
</evidence>
<protein>
    <submittedName>
        <fullName evidence="1">Uncharacterized protein</fullName>
    </submittedName>
</protein>
<dbReference type="EMBL" id="JACAZH010000035">
    <property type="protein sequence ID" value="KAF7337270.1"/>
    <property type="molecule type" value="Genomic_DNA"/>
</dbReference>
<dbReference type="AlphaFoldDB" id="A0A8H7CH72"/>
<keyword evidence="2" id="KW-1185">Reference proteome</keyword>
<dbReference type="Proteomes" id="UP000623467">
    <property type="component" value="Unassembled WGS sequence"/>
</dbReference>
<evidence type="ECO:0000313" key="2">
    <source>
        <dbReference type="Proteomes" id="UP000623467"/>
    </source>
</evidence>
<comment type="caution">
    <text evidence="1">The sequence shown here is derived from an EMBL/GenBank/DDBJ whole genome shotgun (WGS) entry which is preliminary data.</text>
</comment>
<sequence length="400" mass="45445">MSISLAASEDLVEKVLTEAVMEVLGMVLLYISADPRPRNHPGQQTAFQTIRRGDLKLLKEVRLSTESGVVSLQSRGVDVRRAVYHAKIHGDPGTVTVAVYQGDGAEKEADIYIEDIFGKSWIDGDHPSVWIRSATGELCLDVAQRGRRMGSRFDRWPKADVLRLENVSLDAPDSEDTIISSLSKDQYYELCSQPSITRFQYFQVSTAHAVGLGIFQTDSQYGTCVRITEPLQILPEELQWDDYTGEAPVCTYMVKFTLRIADERDIPEGYLFVCPPDDFRTGTEPHVNLYQWPACPAYWSLDPSGADRLSMEDAKNLGFPAIHIETRMFGRSWDHSVYEGLRRFHEGKGHDPESQEVARQLGYPLYEMLSDRVPFPARKDYYWLCDFEDPELCQELGHFL</sequence>